<evidence type="ECO:0000256" key="2">
    <source>
        <dbReference type="ARBA" id="ARBA00022687"/>
    </source>
</evidence>
<dbReference type="GO" id="GO:0016055">
    <property type="term" value="P:Wnt signaling pathway"/>
    <property type="evidence" value="ECO:0007669"/>
    <property type="project" value="UniProtKB-KW"/>
</dbReference>
<protein>
    <recommendedName>
        <fullName evidence="4">Leucine-rich repeat flightless-interacting protein 2</fullName>
    </recommendedName>
</protein>
<evidence type="ECO:0000256" key="1">
    <source>
        <dbReference type="ARBA" id="ARBA00008275"/>
    </source>
</evidence>
<comment type="caution">
    <text evidence="7">The sequence shown here is derived from an EMBL/GenBank/DDBJ whole genome shotgun (WGS) entry which is preliminary data.</text>
</comment>
<keyword evidence="2" id="KW-0879">Wnt signaling pathway</keyword>
<feature type="coiled-coil region" evidence="5">
    <location>
        <begin position="36"/>
        <end position="78"/>
    </location>
</feature>
<feature type="region of interest" description="Disordered" evidence="6">
    <location>
        <begin position="1"/>
        <end position="22"/>
    </location>
</feature>
<dbReference type="SUPFAM" id="SSF90257">
    <property type="entry name" value="Myosin rod fragments"/>
    <property type="match status" value="1"/>
</dbReference>
<evidence type="ECO:0000313" key="8">
    <source>
        <dbReference type="Proteomes" id="UP000579812"/>
    </source>
</evidence>
<comment type="similarity">
    <text evidence="1">Belongs to the LRRFIP family.</text>
</comment>
<evidence type="ECO:0000256" key="6">
    <source>
        <dbReference type="SAM" id="MobiDB-lite"/>
    </source>
</evidence>
<dbReference type="PANTHER" id="PTHR19212">
    <property type="entry name" value="LEUCINE RICH REPEAT IN FLII INTERACTING PROTEIN"/>
    <property type="match status" value="1"/>
</dbReference>
<reference evidence="7 8" key="1">
    <citation type="submission" date="2020-04" db="EMBL/GenBank/DDBJ databases">
        <title>Chromosome-level genome assembly of a cyprinid fish Onychostoma macrolepis by integration of Nanopore Sequencing, Bionano and Hi-C technology.</title>
        <authorList>
            <person name="Wang D."/>
        </authorList>
    </citation>
    <scope>NUCLEOTIDE SEQUENCE [LARGE SCALE GENOMIC DNA]</scope>
    <source>
        <strain evidence="7">SWU-2019</strain>
        <tissue evidence="7">Muscle</tissue>
    </source>
</reference>
<evidence type="ECO:0000313" key="7">
    <source>
        <dbReference type="EMBL" id="KAF4106074.1"/>
    </source>
</evidence>
<evidence type="ECO:0000256" key="5">
    <source>
        <dbReference type="SAM" id="Coils"/>
    </source>
</evidence>
<keyword evidence="8" id="KW-1185">Reference proteome</keyword>
<dbReference type="AlphaFoldDB" id="A0A7J6CG63"/>
<dbReference type="EMBL" id="JAAMOB010000013">
    <property type="protein sequence ID" value="KAF4106074.1"/>
    <property type="molecule type" value="Genomic_DNA"/>
</dbReference>
<accession>A0A7J6CG63</accession>
<name>A0A7J6CG63_9TELE</name>
<feature type="coiled-coil region" evidence="5">
    <location>
        <begin position="147"/>
        <end position="240"/>
    </location>
</feature>
<dbReference type="Proteomes" id="UP000579812">
    <property type="component" value="Unassembled WGS sequence"/>
</dbReference>
<keyword evidence="3 5" id="KW-0175">Coiled coil</keyword>
<feature type="coiled-coil region" evidence="5">
    <location>
        <begin position="287"/>
        <end position="437"/>
    </location>
</feature>
<evidence type="ECO:0000256" key="4">
    <source>
        <dbReference type="ARBA" id="ARBA00040512"/>
    </source>
</evidence>
<evidence type="ECO:0000256" key="3">
    <source>
        <dbReference type="ARBA" id="ARBA00023054"/>
    </source>
</evidence>
<gene>
    <name evidence="7" type="ORF">G5714_013736</name>
</gene>
<dbReference type="GO" id="GO:0006355">
    <property type="term" value="P:regulation of DNA-templated transcription"/>
    <property type="evidence" value="ECO:0007669"/>
    <property type="project" value="InterPro"/>
</dbReference>
<dbReference type="Gene3D" id="1.20.5.4090">
    <property type="match status" value="1"/>
</dbReference>
<dbReference type="PANTHER" id="PTHR19212:SF6">
    <property type="entry name" value="LEUCINE-RICH REPEAT FLIGHTLESS-INTERACTING PROTEIN 2"/>
    <property type="match status" value="1"/>
</dbReference>
<dbReference type="Pfam" id="PF09738">
    <property type="entry name" value="LRRFIP"/>
    <property type="match status" value="1"/>
</dbReference>
<dbReference type="InterPro" id="IPR019139">
    <property type="entry name" value="LRRFIP1/2"/>
</dbReference>
<proteinExistence type="inferred from homology"/>
<dbReference type="FunFam" id="1.20.5.4090:FF:000001">
    <property type="entry name" value="leucine-rich repeat flightless-interacting protein 2 isoform X1"/>
    <property type="match status" value="1"/>
</dbReference>
<organism evidence="7 8">
    <name type="scientific">Onychostoma macrolepis</name>
    <dbReference type="NCBI Taxonomy" id="369639"/>
    <lineage>
        <taxon>Eukaryota</taxon>
        <taxon>Metazoa</taxon>
        <taxon>Chordata</taxon>
        <taxon>Craniata</taxon>
        <taxon>Vertebrata</taxon>
        <taxon>Euteleostomi</taxon>
        <taxon>Actinopterygii</taxon>
        <taxon>Neopterygii</taxon>
        <taxon>Teleostei</taxon>
        <taxon>Ostariophysi</taxon>
        <taxon>Cypriniformes</taxon>
        <taxon>Cyprinidae</taxon>
        <taxon>Acrossocheilinae</taxon>
        <taxon>Onychostoma</taxon>
    </lineage>
</organism>
<sequence>MHREVAADMGTPGSGRKRAPIKDRFSAEDEALSSIAREAEARLAAKRAARAEARDIRMRELERQQKELDEKCDKQFTDTYSRPTSRCTTPALSAAALASLGGSSSRRGSGDAGSVVMDAEASISELRDIYDLKDQIQDVEGRYMQGLKELKDSLSEVEEKYKKAMVSNAQLDNEKANLIYQVDTLKDVIEEMEEQMSELRRETEDKSKELERQKHTCSVLQHKQEEMKEGIRQRDELIEKHGLVIIPEDTPNGDVSHESPTSGITVVTQEAAQVLESAGDGPLDVRLRKLADEKDELLSQIRKLKMQLEEERQKHSKIDSVYTEGERMENGTDLNIIEMQRDANRQISEYKFKLSKAEQEMATMEQNVNRLEGQVSRYKASADNAEKIEDELKAEKRKLQRELRTALDKIEEMEMTNNHLVKRLEKMKANRNALLSQQ</sequence>